<dbReference type="Gene3D" id="2.130.10.10">
    <property type="entry name" value="YVTN repeat-like/Quinoprotein amine dehydrogenase"/>
    <property type="match status" value="1"/>
</dbReference>
<evidence type="ECO:0000313" key="2">
    <source>
        <dbReference type="Proteomes" id="UP000567293"/>
    </source>
</evidence>
<feature type="non-terminal residue" evidence="1">
    <location>
        <position position="137"/>
    </location>
</feature>
<keyword evidence="2" id="KW-1185">Reference proteome</keyword>
<dbReference type="EMBL" id="JACDQQ010000718">
    <property type="protein sequence ID" value="MBA0084791.1"/>
    <property type="molecule type" value="Genomic_DNA"/>
</dbReference>
<dbReference type="Proteomes" id="UP000567293">
    <property type="component" value="Unassembled WGS sequence"/>
</dbReference>
<organism evidence="1 2">
    <name type="scientific">Candidatus Acidiferrum panamense</name>
    <dbReference type="NCBI Taxonomy" id="2741543"/>
    <lineage>
        <taxon>Bacteria</taxon>
        <taxon>Pseudomonadati</taxon>
        <taxon>Acidobacteriota</taxon>
        <taxon>Terriglobia</taxon>
        <taxon>Candidatus Acidiferrales</taxon>
        <taxon>Candidatus Acidiferrum</taxon>
    </lineage>
</organism>
<comment type="caution">
    <text evidence="1">The sequence shown here is derived from an EMBL/GenBank/DDBJ whole genome shotgun (WGS) entry which is preliminary data.</text>
</comment>
<dbReference type="InterPro" id="IPR015943">
    <property type="entry name" value="WD40/YVTN_repeat-like_dom_sf"/>
</dbReference>
<protein>
    <submittedName>
        <fullName evidence="1">Beta-propeller fold lactonase family protein</fullName>
    </submittedName>
</protein>
<evidence type="ECO:0000313" key="1">
    <source>
        <dbReference type="EMBL" id="MBA0084791.1"/>
    </source>
</evidence>
<dbReference type="Pfam" id="PF10282">
    <property type="entry name" value="Lactonase"/>
    <property type="match status" value="1"/>
</dbReference>
<gene>
    <name evidence="1" type="ORF">HRJ53_07340</name>
</gene>
<dbReference type="InterPro" id="IPR019405">
    <property type="entry name" value="Lactonase_7-beta_prop"/>
</dbReference>
<dbReference type="AlphaFoldDB" id="A0A7V8NNX0"/>
<sequence>MNPNLSRRDLLSVPGVALAGRTALSAYQPSPKKLYAYVSSWTKGPFGVGGGGGITAFTVNRSDGSLTQVFKTGPEFDGLNGGNLCISANGRFLYCTQEVPNLNGKAGAGGGVHAFAINQENGSLTHLNTQPSMGVNP</sequence>
<accession>A0A7V8NNX0</accession>
<name>A0A7V8NNX0_9BACT</name>
<reference evidence="1" key="1">
    <citation type="submission" date="2020-06" db="EMBL/GenBank/DDBJ databases">
        <title>Legume-microbial interactions unlock mineral nutrients during tropical forest succession.</title>
        <authorList>
            <person name="Epihov D.Z."/>
        </authorList>
    </citation>
    <scope>NUCLEOTIDE SEQUENCE [LARGE SCALE GENOMIC DNA]</scope>
    <source>
        <strain evidence="1">Pan2503</strain>
    </source>
</reference>
<proteinExistence type="predicted"/>